<dbReference type="PANTHER" id="PTHR36302">
    <property type="entry name" value="BLR7088 PROTEIN"/>
    <property type="match status" value="1"/>
</dbReference>
<organism evidence="3 4">
    <name type="scientific">Pelagovum pacificum</name>
    <dbReference type="NCBI Taxonomy" id="2588711"/>
    <lineage>
        <taxon>Bacteria</taxon>
        <taxon>Pseudomonadati</taxon>
        <taxon>Pseudomonadota</taxon>
        <taxon>Alphaproteobacteria</taxon>
        <taxon>Rhodobacterales</taxon>
        <taxon>Paracoccaceae</taxon>
        <taxon>Pelagovum</taxon>
    </lineage>
</organism>
<dbReference type="Pfam" id="PF04314">
    <property type="entry name" value="PCuAC"/>
    <property type="match status" value="1"/>
</dbReference>
<comment type="caution">
    <text evidence="3">The sequence shown here is derived from an EMBL/GenBank/DDBJ whole genome shotgun (WGS) entry which is preliminary data.</text>
</comment>
<name>A0A5C5GEY6_9RHOB</name>
<dbReference type="AlphaFoldDB" id="A0A5C5GEY6"/>
<dbReference type="InterPro" id="IPR038507">
    <property type="entry name" value="YcnI-like_sf"/>
</dbReference>
<dbReference type="InterPro" id="IPR007410">
    <property type="entry name" value="LpqE-like"/>
</dbReference>
<dbReference type="RefSeq" id="WP_140193297.1">
    <property type="nucleotide sequence ID" value="NZ_CP065915.1"/>
</dbReference>
<keyword evidence="4" id="KW-1185">Reference proteome</keyword>
<dbReference type="SUPFAM" id="SSF110087">
    <property type="entry name" value="DR1885-like metal-binding protein"/>
    <property type="match status" value="1"/>
</dbReference>
<protein>
    <submittedName>
        <fullName evidence="3">DUF1775 domain-containing protein</fullName>
    </submittedName>
</protein>
<dbReference type="Pfam" id="PF07987">
    <property type="entry name" value="DUF1775"/>
    <property type="match status" value="1"/>
</dbReference>
<dbReference type="OrthoDB" id="9796962at2"/>
<dbReference type="InterPro" id="IPR036182">
    <property type="entry name" value="PCuAC_sf"/>
</dbReference>
<evidence type="ECO:0000256" key="1">
    <source>
        <dbReference type="SAM" id="SignalP"/>
    </source>
</evidence>
<feature type="chain" id="PRO_5022888500" evidence="1">
    <location>
        <begin position="24"/>
        <end position="337"/>
    </location>
</feature>
<dbReference type="InterPro" id="IPR058248">
    <property type="entry name" value="Lxx211020-like"/>
</dbReference>
<dbReference type="InterPro" id="IPR012533">
    <property type="entry name" value="YcnI-copper_dom"/>
</dbReference>
<dbReference type="PIRSF" id="PIRSF037139">
    <property type="entry name" value="UCP037139"/>
    <property type="match status" value="1"/>
</dbReference>
<dbReference type="PANTHER" id="PTHR36302:SF1">
    <property type="entry name" value="COPPER CHAPERONE PCU(A)C"/>
    <property type="match status" value="1"/>
</dbReference>
<dbReference type="InterPro" id="IPR021174">
    <property type="entry name" value="UCP037139"/>
</dbReference>
<gene>
    <name evidence="3" type="ORF">FHY64_04875</name>
</gene>
<evidence type="ECO:0000313" key="3">
    <source>
        <dbReference type="EMBL" id="TNY32617.1"/>
    </source>
</evidence>
<feature type="signal peptide" evidence="1">
    <location>
        <begin position="1"/>
        <end position="23"/>
    </location>
</feature>
<evidence type="ECO:0000259" key="2">
    <source>
        <dbReference type="Pfam" id="PF07987"/>
    </source>
</evidence>
<dbReference type="Proteomes" id="UP000314011">
    <property type="component" value="Unassembled WGS sequence"/>
</dbReference>
<proteinExistence type="predicted"/>
<dbReference type="Gene3D" id="2.60.40.2230">
    <property type="entry name" value="Uncharacterised protein YcnI-like PF07987, DUF1775"/>
    <property type="match status" value="1"/>
</dbReference>
<feature type="domain" description="YncI copper-binding" evidence="2">
    <location>
        <begin position="24"/>
        <end position="166"/>
    </location>
</feature>
<evidence type="ECO:0000313" key="4">
    <source>
        <dbReference type="Proteomes" id="UP000314011"/>
    </source>
</evidence>
<dbReference type="Gene3D" id="2.60.40.1890">
    <property type="entry name" value="PCu(A)C copper chaperone"/>
    <property type="match status" value="1"/>
</dbReference>
<dbReference type="EMBL" id="VFFF01000001">
    <property type="protein sequence ID" value="TNY32617.1"/>
    <property type="molecule type" value="Genomic_DNA"/>
</dbReference>
<dbReference type="CDD" id="cd08545">
    <property type="entry name" value="YcnI_like"/>
    <property type="match status" value="1"/>
</dbReference>
<accession>A0A5C5GEY6</accession>
<sequence length="337" mass="35251">MKNLTLSACMAAAAFTMAAPASAHSTLEVGEAPAGSTYRAVLRVPHGCDGQATHTVSVDLPEGFYNAKPMPKADWMLETETGTYETPYMNHGTEMTEGVRTITWSDGNLEDGWYDEFVFRGSIGADIEPGTVLYFPTTQICADGTADWTDTSGESGVPNPAPSLTVVAAGGGDDHGHSHNHGAHGDVASADVTIGELTLSGAFTRASLPNQPVGGGYVTITNPGDTDDTLIAGSAPFAGRVEIHEMAMEGDVMRMRELADGLPIPAGETVVLEPGGYHVMFMELGAPLVEGENHEVTLEFENAGEVTLTFPVAARNAEGMDHGAMDHGAMDHSGGEN</sequence>
<reference evidence="3 4" key="1">
    <citation type="submission" date="2019-06" db="EMBL/GenBank/DDBJ databases">
        <title>Genome of new Rhodobacteraceae sp. SM1903.</title>
        <authorList>
            <person name="Ren X."/>
        </authorList>
    </citation>
    <scope>NUCLEOTIDE SEQUENCE [LARGE SCALE GENOMIC DNA]</scope>
    <source>
        <strain evidence="3 4">SM1903</strain>
    </source>
</reference>
<keyword evidence="1" id="KW-0732">Signal</keyword>